<protein>
    <recommendedName>
        <fullName evidence="2 8">Site-specific DNA-methyltransferase (adenine-specific)</fullName>
        <ecNumber evidence="2 8">2.1.1.72</ecNumber>
    </recommendedName>
</protein>
<dbReference type="PANTHER" id="PTHR30481">
    <property type="entry name" value="DNA ADENINE METHYLASE"/>
    <property type="match status" value="1"/>
</dbReference>
<comment type="similarity">
    <text evidence="1 8">Belongs to the N(4)/N(6)-methyltransferase family.</text>
</comment>
<evidence type="ECO:0000256" key="4">
    <source>
        <dbReference type="ARBA" id="ARBA00022679"/>
    </source>
</evidence>
<dbReference type="PANTHER" id="PTHR30481:SF3">
    <property type="entry name" value="DNA ADENINE METHYLASE"/>
    <property type="match status" value="1"/>
</dbReference>
<evidence type="ECO:0000256" key="3">
    <source>
        <dbReference type="ARBA" id="ARBA00022603"/>
    </source>
</evidence>
<dbReference type="GO" id="GO:0043565">
    <property type="term" value="F:sequence-specific DNA binding"/>
    <property type="evidence" value="ECO:0007669"/>
    <property type="project" value="TreeGrafter"/>
</dbReference>
<feature type="binding site" evidence="7">
    <location>
        <position position="9"/>
    </location>
    <ligand>
        <name>S-adenosyl-L-methionine</name>
        <dbReference type="ChEBI" id="CHEBI:59789"/>
    </ligand>
</feature>
<keyword evidence="3 8" id="KW-0489">Methyltransferase</keyword>
<evidence type="ECO:0000256" key="1">
    <source>
        <dbReference type="ARBA" id="ARBA00006594"/>
    </source>
</evidence>
<dbReference type="Gene3D" id="3.40.50.150">
    <property type="entry name" value="Vaccinia Virus protein VP39"/>
    <property type="match status" value="1"/>
</dbReference>
<proteinExistence type="inferred from homology"/>
<feature type="binding site" evidence="7">
    <location>
        <position position="182"/>
    </location>
    <ligand>
        <name>S-adenosyl-L-methionine</name>
        <dbReference type="ChEBI" id="CHEBI:59789"/>
    </ligand>
</feature>
<dbReference type="PRINTS" id="PR00505">
    <property type="entry name" value="D12N6MTFRASE"/>
</dbReference>
<dbReference type="InterPro" id="IPR002052">
    <property type="entry name" value="DNA_methylase_N6_adenine_CS"/>
</dbReference>
<dbReference type="Pfam" id="PF02086">
    <property type="entry name" value="MethyltransfD12"/>
    <property type="match status" value="1"/>
</dbReference>
<keyword evidence="5 8" id="KW-0949">S-adenosyl-L-methionine</keyword>
<evidence type="ECO:0000313" key="9">
    <source>
        <dbReference type="EMBL" id="PSB01962.1"/>
    </source>
</evidence>
<reference evidence="9 10" key="1">
    <citation type="submission" date="2018-02" db="EMBL/GenBank/DDBJ databases">
        <authorList>
            <person name="Cohen D.B."/>
            <person name="Kent A.D."/>
        </authorList>
    </citation>
    <scope>NUCLEOTIDE SEQUENCE [LARGE SCALE GENOMIC DNA]</scope>
    <source>
        <strain evidence="9 10">CCAP 1448/3</strain>
    </source>
</reference>
<evidence type="ECO:0000256" key="7">
    <source>
        <dbReference type="PIRSR" id="PIRSR000398-1"/>
    </source>
</evidence>
<accession>A0A2T1C142</accession>
<evidence type="ECO:0000313" key="10">
    <source>
        <dbReference type="Proteomes" id="UP000238762"/>
    </source>
</evidence>
<dbReference type="InterPro" id="IPR012327">
    <property type="entry name" value="MeTrfase_D12"/>
</dbReference>
<gene>
    <name evidence="9" type="ORF">C7B64_15540</name>
</gene>
<dbReference type="SUPFAM" id="SSF53335">
    <property type="entry name" value="S-adenosyl-L-methionine-dependent methyltransferases"/>
    <property type="match status" value="1"/>
</dbReference>
<sequence>MNCKPFLKWAGGKSQLWDEISRRIPTDFSTYFEPFLGGGSIFFYLQPKQAYLSDVNFELINTYRVIRDNVDELITDLKTHIHQEEYFYQIRNIDRAEAYQNWNAIKRASRLIYLNKTCYNGLTRVNSKGQFNVPFGKYANPKIVDENNLIACHQALKNAEINVGSFREIEQLVTSEDFVYFDPPYAPLSETANFTSYTQDGFGEEQHRELKELCDRLTEKRVRWLLSNSSAPWILELYQDYKIEFVQANRAINSKSEKRGKVEEILVSNY</sequence>
<dbReference type="GO" id="GO:0009007">
    <property type="term" value="F:site-specific DNA-methyltransferase (adenine-specific) activity"/>
    <property type="evidence" value="ECO:0007669"/>
    <property type="project" value="UniProtKB-UniRule"/>
</dbReference>
<feature type="binding site" evidence="7">
    <location>
        <position position="54"/>
    </location>
    <ligand>
        <name>S-adenosyl-L-methionine</name>
        <dbReference type="ChEBI" id="CHEBI:59789"/>
    </ligand>
</feature>
<keyword evidence="4 8" id="KW-0808">Transferase</keyword>
<dbReference type="InterPro" id="IPR012263">
    <property type="entry name" value="M_m6A_EcoRV"/>
</dbReference>
<dbReference type="GO" id="GO:0009307">
    <property type="term" value="P:DNA restriction-modification system"/>
    <property type="evidence" value="ECO:0007669"/>
    <property type="project" value="InterPro"/>
</dbReference>
<evidence type="ECO:0000256" key="6">
    <source>
        <dbReference type="ARBA" id="ARBA00047942"/>
    </source>
</evidence>
<dbReference type="GO" id="GO:0032259">
    <property type="term" value="P:methylation"/>
    <property type="evidence" value="ECO:0007669"/>
    <property type="project" value="UniProtKB-KW"/>
</dbReference>
<comment type="catalytic activity">
    <reaction evidence="6 8">
        <text>a 2'-deoxyadenosine in DNA + S-adenosyl-L-methionine = an N(6)-methyl-2'-deoxyadenosine in DNA + S-adenosyl-L-homocysteine + H(+)</text>
        <dbReference type="Rhea" id="RHEA:15197"/>
        <dbReference type="Rhea" id="RHEA-COMP:12418"/>
        <dbReference type="Rhea" id="RHEA-COMP:12419"/>
        <dbReference type="ChEBI" id="CHEBI:15378"/>
        <dbReference type="ChEBI" id="CHEBI:57856"/>
        <dbReference type="ChEBI" id="CHEBI:59789"/>
        <dbReference type="ChEBI" id="CHEBI:90615"/>
        <dbReference type="ChEBI" id="CHEBI:90616"/>
        <dbReference type="EC" id="2.1.1.72"/>
    </reaction>
</comment>
<dbReference type="Proteomes" id="UP000238762">
    <property type="component" value="Unassembled WGS sequence"/>
</dbReference>
<organism evidence="9 10">
    <name type="scientific">Merismopedia glauca CCAP 1448/3</name>
    <dbReference type="NCBI Taxonomy" id="1296344"/>
    <lineage>
        <taxon>Bacteria</taxon>
        <taxon>Bacillati</taxon>
        <taxon>Cyanobacteriota</taxon>
        <taxon>Cyanophyceae</taxon>
        <taxon>Synechococcales</taxon>
        <taxon>Merismopediaceae</taxon>
        <taxon>Merismopedia</taxon>
    </lineage>
</organism>
<dbReference type="InterPro" id="IPR029063">
    <property type="entry name" value="SAM-dependent_MTases_sf"/>
</dbReference>
<dbReference type="Gene3D" id="1.10.1020.10">
    <property type="entry name" value="Adenine-specific Methyltransferase, Domain 2"/>
    <property type="match status" value="1"/>
</dbReference>
<dbReference type="NCBIfam" id="TIGR00571">
    <property type="entry name" value="dam"/>
    <property type="match status" value="1"/>
</dbReference>
<feature type="binding site" evidence="7">
    <location>
        <position position="13"/>
    </location>
    <ligand>
        <name>S-adenosyl-L-methionine</name>
        <dbReference type="ChEBI" id="CHEBI:59789"/>
    </ligand>
</feature>
<evidence type="ECO:0000256" key="5">
    <source>
        <dbReference type="ARBA" id="ARBA00022691"/>
    </source>
</evidence>
<dbReference type="AlphaFoldDB" id="A0A2T1C142"/>
<evidence type="ECO:0000256" key="8">
    <source>
        <dbReference type="RuleBase" id="RU361257"/>
    </source>
</evidence>
<dbReference type="PROSITE" id="PS00092">
    <property type="entry name" value="N6_MTASE"/>
    <property type="match status" value="1"/>
</dbReference>
<evidence type="ECO:0000256" key="2">
    <source>
        <dbReference type="ARBA" id="ARBA00011900"/>
    </source>
</evidence>
<dbReference type="EC" id="2.1.1.72" evidence="2 8"/>
<name>A0A2T1C142_9CYAN</name>
<dbReference type="GO" id="GO:0006298">
    <property type="term" value="P:mismatch repair"/>
    <property type="evidence" value="ECO:0007669"/>
    <property type="project" value="TreeGrafter"/>
</dbReference>
<dbReference type="EMBL" id="PVWJ01000079">
    <property type="protein sequence ID" value="PSB01962.1"/>
    <property type="molecule type" value="Genomic_DNA"/>
</dbReference>
<dbReference type="InterPro" id="IPR023095">
    <property type="entry name" value="Ade_MeTrfase_dom_2"/>
</dbReference>
<dbReference type="GO" id="GO:1904047">
    <property type="term" value="F:S-adenosyl-L-methionine binding"/>
    <property type="evidence" value="ECO:0007669"/>
    <property type="project" value="TreeGrafter"/>
</dbReference>
<dbReference type="OrthoDB" id="9805629at2"/>
<keyword evidence="10" id="KW-1185">Reference proteome</keyword>
<dbReference type="PIRSF" id="PIRSF000398">
    <property type="entry name" value="M_m6A_EcoRV"/>
    <property type="match status" value="1"/>
</dbReference>
<reference evidence="9 10" key="2">
    <citation type="submission" date="2018-03" db="EMBL/GenBank/DDBJ databases">
        <title>The ancient ancestry and fast evolution of plastids.</title>
        <authorList>
            <person name="Moore K.R."/>
            <person name="Magnabosco C."/>
            <person name="Momper L."/>
            <person name="Gold D.A."/>
            <person name="Bosak T."/>
            <person name="Fournier G.P."/>
        </authorList>
    </citation>
    <scope>NUCLEOTIDE SEQUENCE [LARGE SCALE GENOMIC DNA]</scope>
    <source>
        <strain evidence="9 10">CCAP 1448/3</strain>
    </source>
</reference>
<comment type="caution">
    <text evidence="9">The sequence shown here is derived from an EMBL/GenBank/DDBJ whole genome shotgun (WGS) entry which is preliminary data.</text>
</comment>